<evidence type="ECO:0000256" key="1">
    <source>
        <dbReference type="SAM" id="MobiDB-lite"/>
    </source>
</evidence>
<dbReference type="RefSeq" id="WP_369615392.1">
    <property type="nucleotide sequence ID" value="NZ_AP031573.1"/>
</dbReference>
<proteinExistence type="predicted"/>
<reference evidence="2" key="1">
    <citation type="submission" date="2024-05" db="EMBL/GenBank/DDBJ databases">
        <title>Whole-Genome Sequence of CFS9, a Potential Fish Probiotic Isolated from the Body Surface of Silurus asotus.</title>
        <authorList>
            <person name="Kojima M."/>
            <person name="Tobioka K."/>
            <person name="Yokota K."/>
            <person name="Nakatani H."/>
            <person name="Hori K."/>
            <person name="Tamaru Y."/>
            <person name="Okazaki F."/>
        </authorList>
    </citation>
    <scope>NUCLEOTIDE SEQUENCE</scope>
    <source>
        <strain evidence="2">CFS9</strain>
    </source>
</reference>
<protein>
    <submittedName>
        <fullName evidence="2">Uncharacterized protein</fullName>
    </submittedName>
</protein>
<organism evidence="2">
    <name type="scientific">Flavobacterium sp. CFS9</name>
    <dbReference type="NCBI Taxonomy" id="3143118"/>
    <lineage>
        <taxon>Bacteria</taxon>
        <taxon>Pseudomonadati</taxon>
        <taxon>Bacteroidota</taxon>
        <taxon>Flavobacteriia</taxon>
        <taxon>Flavobacteriales</taxon>
        <taxon>Flavobacteriaceae</taxon>
        <taxon>Flavobacterium</taxon>
    </lineage>
</organism>
<feature type="region of interest" description="Disordered" evidence="1">
    <location>
        <begin position="136"/>
        <end position="161"/>
    </location>
</feature>
<dbReference type="EMBL" id="AP031573">
    <property type="protein sequence ID" value="BFM44262.1"/>
    <property type="molecule type" value="Genomic_DNA"/>
</dbReference>
<accession>A0AAT9H409</accession>
<evidence type="ECO:0000313" key="2">
    <source>
        <dbReference type="EMBL" id="BFM44262.1"/>
    </source>
</evidence>
<dbReference type="AlphaFoldDB" id="A0AAT9H409"/>
<feature type="compositionally biased region" description="Basic and acidic residues" evidence="1">
    <location>
        <begin position="136"/>
        <end position="154"/>
    </location>
</feature>
<gene>
    <name evidence="2" type="ORF">CFS9_29030</name>
</gene>
<sequence>MENKITVPKPCNENWNSMSPHKNGRFCSSCSKTVVDFTKMTTTEIQSYFVENSGKESICGHFKSTQIETEKDTKYDHLKNRFNRIRIKPIKKMALFSLSLVFSLTSCMGKAMVEGEPAIINNDTINESEVTKLEDTIKQKDSIKSGNNRLKEKNNTSSTNQ</sequence>
<name>A0AAT9H409_9FLAO</name>